<sequence length="295" mass="32284">MNEQEEIFQAGDQAIRAGLMSLGQVGERIAAKSADKARQAREVDEGSTRLAERARVEAERAERDQVRQLERAQIAGDRQVDVAISVARDQVRRDGWWAGADGNRVVTQFSLLQQLDGDPRAADARDIMRERIRDLYGIDTDAISAKHPTSPIDQHNALTNAIDDWRAAHREDALAEEQRTKATEEEISTGAGVGASQEHEAAAEEHEERADALRSDGANEERQADRFGAEQHQDYTADVAAAKGAKTTAAKARAESASGYPRSANQALNDGRKKGAPKARVNRSRQVKAGTELTR</sequence>
<evidence type="ECO:0008006" key="4">
    <source>
        <dbReference type="Google" id="ProtNLM"/>
    </source>
</evidence>
<organism evidence="2 3">
    <name type="scientific">Microbacterium maritypicum</name>
    <name type="common">Microbacterium liquefaciens</name>
    <dbReference type="NCBI Taxonomy" id="33918"/>
    <lineage>
        <taxon>Bacteria</taxon>
        <taxon>Bacillati</taxon>
        <taxon>Actinomycetota</taxon>
        <taxon>Actinomycetes</taxon>
        <taxon>Micrococcales</taxon>
        <taxon>Microbacteriaceae</taxon>
        <taxon>Microbacterium</taxon>
    </lineage>
</organism>
<dbReference type="EMBL" id="BJNQ01000024">
    <property type="protein sequence ID" value="GEC76715.1"/>
    <property type="molecule type" value="Genomic_DNA"/>
</dbReference>
<accession>A0A4Y4B7Y1</accession>
<dbReference type="RefSeq" id="WP_141387831.1">
    <property type="nucleotide sequence ID" value="NZ_BJNQ01000024.1"/>
</dbReference>
<evidence type="ECO:0000313" key="3">
    <source>
        <dbReference type="Proteomes" id="UP000317410"/>
    </source>
</evidence>
<dbReference type="Proteomes" id="UP000317410">
    <property type="component" value="Unassembled WGS sequence"/>
</dbReference>
<proteinExistence type="predicted"/>
<name>A0A4Y4B7Y1_MICMQ</name>
<protein>
    <recommendedName>
        <fullName evidence="4">Colicin import membrane protein</fullName>
    </recommendedName>
</protein>
<evidence type="ECO:0000256" key="1">
    <source>
        <dbReference type="SAM" id="MobiDB-lite"/>
    </source>
</evidence>
<feature type="compositionally biased region" description="Low complexity" evidence="1">
    <location>
        <begin position="236"/>
        <end position="257"/>
    </location>
</feature>
<feature type="compositionally biased region" description="Basic residues" evidence="1">
    <location>
        <begin position="274"/>
        <end position="286"/>
    </location>
</feature>
<feature type="compositionally biased region" description="Basic and acidic residues" evidence="1">
    <location>
        <begin position="197"/>
        <end position="235"/>
    </location>
</feature>
<feature type="compositionally biased region" description="Basic and acidic residues" evidence="1">
    <location>
        <begin position="172"/>
        <end position="184"/>
    </location>
</feature>
<gene>
    <name evidence="2" type="ORF">MLI01_28600</name>
</gene>
<evidence type="ECO:0000313" key="2">
    <source>
        <dbReference type="EMBL" id="GEC76715.1"/>
    </source>
</evidence>
<dbReference type="AlphaFoldDB" id="A0A4Y4B7Y1"/>
<reference evidence="2 3" key="1">
    <citation type="submission" date="2019-06" db="EMBL/GenBank/DDBJ databases">
        <title>Whole genome shotgun sequence of Microbacterium liquefaciens NBRC 15037.</title>
        <authorList>
            <person name="Hosoyama A."/>
            <person name="Uohara A."/>
            <person name="Ohji S."/>
            <person name="Ichikawa N."/>
        </authorList>
    </citation>
    <scope>NUCLEOTIDE SEQUENCE [LARGE SCALE GENOMIC DNA]</scope>
    <source>
        <strain evidence="2 3">NBRC 15037</strain>
    </source>
</reference>
<comment type="caution">
    <text evidence="2">The sequence shown here is derived from an EMBL/GenBank/DDBJ whole genome shotgun (WGS) entry which is preliminary data.</text>
</comment>
<feature type="region of interest" description="Disordered" evidence="1">
    <location>
        <begin position="172"/>
        <end position="295"/>
    </location>
</feature>